<accession>A0A7K4FQ23</accession>
<comment type="caution">
    <text evidence="6">The sequence shown here is derived from an EMBL/GenBank/DDBJ whole genome shotgun (WGS) entry which is preliminary data.</text>
</comment>
<dbReference type="EMBL" id="JABGBP010000333">
    <property type="protein sequence ID" value="NOL60931.1"/>
    <property type="molecule type" value="Genomic_DNA"/>
</dbReference>
<dbReference type="AlphaFoldDB" id="A0A7K4FQ23"/>
<evidence type="ECO:0000313" key="6">
    <source>
        <dbReference type="EMBL" id="NOL60931.1"/>
    </source>
</evidence>
<proteinExistence type="inferred from homology"/>
<dbReference type="GO" id="GO:0043139">
    <property type="term" value="F:5'-3' DNA helicase activity"/>
    <property type="evidence" value="ECO:0007669"/>
    <property type="project" value="UniProtKB-EC"/>
</dbReference>
<dbReference type="RefSeq" id="WP_171482007.1">
    <property type="nucleotide sequence ID" value="NZ_JABGBP010000333.1"/>
</dbReference>
<evidence type="ECO:0000256" key="4">
    <source>
        <dbReference type="ARBA" id="ARBA00048988"/>
    </source>
</evidence>
<evidence type="ECO:0000256" key="3">
    <source>
        <dbReference type="ARBA" id="ARBA00048954"/>
    </source>
</evidence>
<evidence type="ECO:0000256" key="2">
    <source>
        <dbReference type="ARBA" id="ARBA00034617"/>
    </source>
</evidence>
<name>A0A7K4FQ23_9ARCH</name>
<reference evidence="6 7" key="1">
    <citation type="submission" date="2020-05" db="EMBL/GenBank/DDBJ databases">
        <authorList>
            <person name="Zhang R."/>
        </authorList>
    </citation>
    <scope>NUCLEOTIDE SEQUENCE [LARGE SCALE GENOMIC DNA]</scope>
    <source>
        <strain evidence="6 7">DSM 28986</strain>
    </source>
</reference>
<dbReference type="PANTHER" id="PTHR42957:SF1">
    <property type="entry name" value="HELICASE MJ1565-RELATED"/>
    <property type="match status" value="1"/>
</dbReference>
<dbReference type="GO" id="GO:0005524">
    <property type="term" value="F:ATP binding"/>
    <property type="evidence" value="ECO:0007669"/>
    <property type="project" value="UniProtKB-KW"/>
</dbReference>
<keyword evidence="6" id="KW-0067">ATP-binding</keyword>
<dbReference type="InterPro" id="IPR002789">
    <property type="entry name" value="HerA_central"/>
</dbReference>
<keyword evidence="6" id="KW-0547">Nucleotide-binding</keyword>
<dbReference type="Pfam" id="PF01935">
    <property type="entry name" value="DUF87"/>
    <property type="match status" value="1"/>
</dbReference>
<evidence type="ECO:0000256" key="1">
    <source>
        <dbReference type="ARBA" id="ARBA00007816"/>
    </source>
</evidence>
<evidence type="ECO:0000313" key="7">
    <source>
        <dbReference type="Proteomes" id="UP000546917"/>
    </source>
</evidence>
<dbReference type="PANTHER" id="PTHR42957">
    <property type="entry name" value="HELICASE MJ1565-RELATED"/>
    <property type="match status" value="1"/>
</dbReference>
<dbReference type="InterPro" id="IPR008571">
    <property type="entry name" value="HerA-like"/>
</dbReference>
<dbReference type="InterPro" id="IPR027417">
    <property type="entry name" value="P-loop_NTPase"/>
</dbReference>
<dbReference type="SUPFAM" id="SSF52540">
    <property type="entry name" value="P-loop containing nucleoside triphosphate hydrolases"/>
    <property type="match status" value="1"/>
</dbReference>
<comment type="similarity">
    <text evidence="1">Belongs to the HerA family.</text>
</comment>
<dbReference type="Proteomes" id="UP000546917">
    <property type="component" value="Unassembled WGS sequence"/>
</dbReference>
<protein>
    <submittedName>
        <fullName evidence="6">ATP-binding protein</fullName>
    </submittedName>
</protein>
<feature type="domain" description="Helicase HerA central" evidence="5">
    <location>
        <begin position="145"/>
        <end position="367"/>
    </location>
</feature>
<gene>
    <name evidence="6" type="ORF">HLB00_08870</name>
</gene>
<comment type="catalytic activity">
    <reaction evidence="4">
        <text>ATP + H2O = ADP + phosphate + H(+)</text>
        <dbReference type="Rhea" id="RHEA:13065"/>
        <dbReference type="ChEBI" id="CHEBI:15377"/>
        <dbReference type="ChEBI" id="CHEBI:15378"/>
        <dbReference type="ChEBI" id="CHEBI:30616"/>
        <dbReference type="ChEBI" id="CHEBI:43474"/>
        <dbReference type="ChEBI" id="CHEBI:456216"/>
        <dbReference type="EC" id="5.6.2.4"/>
    </reaction>
</comment>
<comment type="catalytic activity">
    <reaction evidence="2">
        <text>Couples ATP hydrolysis with the unwinding of duplex DNA by translocating in the 3'-5' direction.</text>
        <dbReference type="EC" id="5.6.2.4"/>
    </reaction>
</comment>
<comment type="catalytic activity">
    <reaction evidence="3">
        <text>ATP + H2O = ADP + phosphate + H(+)</text>
        <dbReference type="Rhea" id="RHEA:13065"/>
        <dbReference type="ChEBI" id="CHEBI:15377"/>
        <dbReference type="ChEBI" id="CHEBI:15378"/>
        <dbReference type="ChEBI" id="CHEBI:30616"/>
        <dbReference type="ChEBI" id="CHEBI:43474"/>
        <dbReference type="ChEBI" id="CHEBI:456216"/>
        <dbReference type="EC" id="5.6.2.3"/>
    </reaction>
</comment>
<dbReference type="Gene3D" id="3.40.50.300">
    <property type="entry name" value="P-loop containing nucleotide triphosphate hydrolases"/>
    <property type="match status" value="2"/>
</dbReference>
<organism evidence="6 7">
    <name type="scientific">Ferroplasma acidiphilum</name>
    <dbReference type="NCBI Taxonomy" id="74969"/>
    <lineage>
        <taxon>Archaea</taxon>
        <taxon>Methanobacteriati</taxon>
        <taxon>Thermoplasmatota</taxon>
        <taxon>Thermoplasmata</taxon>
        <taxon>Thermoplasmatales</taxon>
        <taxon>Ferroplasmaceae</taxon>
        <taxon>Ferroplasma</taxon>
    </lineage>
</organism>
<dbReference type="GO" id="GO:0043138">
    <property type="term" value="F:3'-5' DNA helicase activity"/>
    <property type="evidence" value="ECO:0007669"/>
    <property type="project" value="UniProtKB-EC"/>
</dbReference>
<evidence type="ECO:0000259" key="5">
    <source>
        <dbReference type="Pfam" id="PF01935"/>
    </source>
</evidence>
<sequence length="598" mass="68047">MNNGNVMGVFIGLESATYEYIANIIAPYQTNFELEIGDFLLIENMGSYIVSRVTEYRPTGELTSFMGQKWLGDVASNLDAIGLDIKEKKIRYTVRIKILGSLHNKTFRPGVTKIPNITSKVYKPSKDQLHEIIETVNRQQSNGKEIGSLYSDKDIKIKFNISELNAKRTFVFARAGYGKSNLMKLISSDWPKNEGGLVIFDPEGEYAVTDSKKRPGIMDHREAILVTNRRVDTKLRNVYRYMKLNLREFDPKFILPIIVNPSKHETVFFSKLMGMEIDDWGRLVDLLYNKGWRADLSEVAEIVTGSDEDTNNFQPVLNNLVSPIRSLHDPDSHLMGIITEAMRRDEVVLVDISLLDSKTALQLSSMVVKWIFDHNQRNFIDQDSKLIKATFVVEEAQSVIGQDSNYASFIELAKEGRKYGLGGIFITQQPGSIPSEILSQADNFFVFHLISRSDLESLRRANAHYSDDILTQVLSEPIPGKCYMWTSFQPFVLPLTVNNFEDIVKPDRSIEIQGNSDLLTDIKAMLQNEDSDPVNASIIAKYNEVERAGIDPGQRTIELYNRLDENERSYLNEKGQIQLTKENVPFAVKTKYYNSLKK</sequence>